<organism evidence="1 2">
    <name type="scientific">Halarchaeum nitratireducens</name>
    <dbReference type="NCBI Taxonomy" id="489913"/>
    <lineage>
        <taxon>Archaea</taxon>
        <taxon>Methanobacteriati</taxon>
        <taxon>Methanobacteriota</taxon>
        <taxon>Stenosarchaea group</taxon>
        <taxon>Halobacteria</taxon>
        <taxon>Halobacteriales</taxon>
        <taxon>Halobacteriaceae</taxon>
    </lineage>
</organism>
<proteinExistence type="predicted"/>
<sequence>MLAYESTGDGFRVADDANRGIAVRAPDWRPGGDARELPHCVDATTAGTASSLALPATPVTLVETATGDRVGLDAGESTLGDGSYLLTADATVTTFLRFDGPATVAHRGRDPGLALAFPDARDLTLGFRVETRPEPTITVPPTPAGVAAAIESFGAAHATTTAARSAPAMRARPPALDFDATRDATRVAADAPDTGVELVAPPDLGTLFAVAPLSYYLSASVRLEADAVPHVRAPGVDVRRELTDPARDAASLLERTFWLDCLVRLAAAGRRTSETALLDRLGIGAAETAERPIDARLRAYLDVAYDEIRDDLPEWPLSMYVDPTVENARALPAILDRLAHVHPPESTEIDGGELLRRSLDAFYRSETAGTATVDVVEPRLRDGRAHGWLAEGTPVDAFKTTPAAYANDRSASADGDRLSVAVVLNDAAMASEHARVAEIYRERAADVPMDVTLREELTRAELAAVFERDHDFVHYIGHCETEGLRCADGALATAELDASNARTFFLNACGSYHEGLALVERGSVAGAVTFRKVLDEQAARVGTAFARLLVAGFGIERALRLARRRIAMGKEYAVVGDGTHVVAGGERDPPAALDVEAADADGERVTITYDVGAPRAHGTTYRLPTPAGVERRLRGNEASVTLSRADARSFLDGLDAPTIYDGELRWSDEVREDL</sequence>
<name>A0A830GB03_9EURY</name>
<evidence type="ECO:0008006" key="3">
    <source>
        <dbReference type="Google" id="ProtNLM"/>
    </source>
</evidence>
<accession>A0A830GB03</accession>
<protein>
    <recommendedName>
        <fullName evidence="3">CHAT domain-containing protein</fullName>
    </recommendedName>
</protein>
<dbReference type="OrthoDB" id="269729at2157"/>
<dbReference type="EMBL" id="BMOQ01000004">
    <property type="protein sequence ID" value="GGN15654.1"/>
    <property type="molecule type" value="Genomic_DNA"/>
</dbReference>
<keyword evidence="2" id="KW-1185">Reference proteome</keyword>
<gene>
    <name evidence="1" type="ORF">GCM10009021_15020</name>
</gene>
<evidence type="ECO:0000313" key="2">
    <source>
        <dbReference type="Proteomes" id="UP000608850"/>
    </source>
</evidence>
<comment type="caution">
    <text evidence="1">The sequence shown here is derived from an EMBL/GenBank/DDBJ whole genome shotgun (WGS) entry which is preliminary data.</text>
</comment>
<dbReference type="Proteomes" id="UP000608850">
    <property type="component" value="Unassembled WGS sequence"/>
</dbReference>
<reference evidence="1 2" key="1">
    <citation type="journal article" date="2019" name="Int. J. Syst. Evol. Microbiol.">
        <title>The Global Catalogue of Microorganisms (GCM) 10K type strain sequencing project: providing services to taxonomists for standard genome sequencing and annotation.</title>
        <authorList>
            <consortium name="The Broad Institute Genomics Platform"/>
            <consortium name="The Broad Institute Genome Sequencing Center for Infectious Disease"/>
            <person name="Wu L."/>
            <person name="Ma J."/>
        </authorList>
    </citation>
    <scope>NUCLEOTIDE SEQUENCE [LARGE SCALE GENOMIC DNA]</scope>
    <source>
        <strain evidence="1 2">JCM 16331</strain>
    </source>
</reference>
<dbReference type="RefSeq" id="WP_188878111.1">
    <property type="nucleotide sequence ID" value="NZ_BMOQ01000004.1"/>
</dbReference>
<dbReference type="AlphaFoldDB" id="A0A830GB03"/>
<evidence type="ECO:0000313" key="1">
    <source>
        <dbReference type="EMBL" id="GGN15654.1"/>
    </source>
</evidence>